<name>A0A9J5YK93_SOLCO</name>
<organism evidence="1 2">
    <name type="scientific">Solanum commersonii</name>
    <name type="common">Commerson's wild potato</name>
    <name type="synonym">Commerson's nightshade</name>
    <dbReference type="NCBI Taxonomy" id="4109"/>
    <lineage>
        <taxon>Eukaryota</taxon>
        <taxon>Viridiplantae</taxon>
        <taxon>Streptophyta</taxon>
        <taxon>Embryophyta</taxon>
        <taxon>Tracheophyta</taxon>
        <taxon>Spermatophyta</taxon>
        <taxon>Magnoliopsida</taxon>
        <taxon>eudicotyledons</taxon>
        <taxon>Gunneridae</taxon>
        <taxon>Pentapetalae</taxon>
        <taxon>asterids</taxon>
        <taxon>lamiids</taxon>
        <taxon>Solanales</taxon>
        <taxon>Solanaceae</taxon>
        <taxon>Solanoideae</taxon>
        <taxon>Solaneae</taxon>
        <taxon>Solanum</taxon>
    </lineage>
</organism>
<dbReference type="OrthoDB" id="1327789at2759"/>
<dbReference type="AlphaFoldDB" id="A0A9J5YK93"/>
<gene>
    <name evidence="1" type="ORF">H5410_030744</name>
</gene>
<comment type="caution">
    <text evidence="1">The sequence shown here is derived from an EMBL/GenBank/DDBJ whole genome shotgun (WGS) entry which is preliminary data.</text>
</comment>
<evidence type="ECO:0000313" key="1">
    <source>
        <dbReference type="EMBL" id="KAG5599374.1"/>
    </source>
</evidence>
<keyword evidence="2" id="KW-1185">Reference proteome</keyword>
<dbReference type="Proteomes" id="UP000824120">
    <property type="component" value="Chromosome 6"/>
</dbReference>
<accession>A0A9J5YK93</accession>
<reference evidence="1 2" key="1">
    <citation type="submission" date="2020-09" db="EMBL/GenBank/DDBJ databases">
        <title>De no assembly of potato wild relative species, Solanum commersonii.</title>
        <authorList>
            <person name="Cho K."/>
        </authorList>
    </citation>
    <scope>NUCLEOTIDE SEQUENCE [LARGE SCALE GENOMIC DNA]</scope>
    <source>
        <strain evidence="1">LZ3.2</strain>
        <tissue evidence="1">Leaf</tissue>
    </source>
</reference>
<protein>
    <submittedName>
        <fullName evidence="1">Uncharacterized protein</fullName>
    </submittedName>
</protein>
<proteinExistence type="predicted"/>
<dbReference type="EMBL" id="JACXVP010000006">
    <property type="protein sequence ID" value="KAG5599374.1"/>
    <property type="molecule type" value="Genomic_DNA"/>
</dbReference>
<feature type="non-terminal residue" evidence="1">
    <location>
        <position position="1"/>
    </location>
</feature>
<sequence length="162" mass="18873">EHKASTKVQQILQVVPAVIMWKLWKRRNSYKHGNEASYTNLYYQFSRFHSNTAIITEQKMIFQHFHQLPSLGKKILSIDKHQGSTVILYTIKKRYRDQQKARVNEPYLKSKRASSREIEMKKHGSNLGYSNLASTGQHKGLEAQTGQEKMMNLKSTYTVLQS</sequence>
<evidence type="ECO:0000313" key="2">
    <source>
        <dbReference type="Proteomes" id="UP000824120"/>
    </source>
</evidence>